<comment type="caution">
    <text evidence="1">The sequence shown here is derived from an EMBL/GenBank/DDBJ whole genome shotgun (WGS) entry which is preliminary data.</text>
</comment>
<name>A0A7W5UWU1_9ACTN</name>
<dbReference type="Proteomes" id="UP000579945">
    <property type="component" value="Unassembled WGS sequence"/>
</dbReference>
<organism evidence="1 2">
    <name type="scientific">Nonomuraea dietziae</name>
    <dbReference type="NCBI Taxonomy" id="65515"/>
    <lineage>
        <taxon>Bacteria</taxon>
        <taxon>Bacillati</taxon>
        <taxon>Actinomycetota</taxon>
        <taxon>Actinomycetes</taxon>
        <taxon>Streptosporangiales</taxon>
        <taxon>Streptosporangiaceae</taxon>
        <taxon>Nonomuraea</taxon>
    </lineage>
</organism>
<proteinExistence type="predicted"/>
<evidence type="ECO:0000313" key="1">
    <source>
        <dbReference type="EMBL" id="MBB3724454.1"/>
    </source>
</evidence>
<protein>
    <submittedName>
        <fullName evidence="1">Uncharacterized protein</fullName>
    </submittedName>
</protein>
<sequence length="128" mass="14253">MRESAWRELMLERGPVGRWRSALGTAAALVGEEVVFAADGTGLLRSYSALFGEDEPLAFRWRMEGRARVRILLVGPEDDEEEDDEGLVVTMEFRRHDADTGATTVLAEPGRDAFWPATYPLEPVAESQ</sequence>
<reference evidence="1 2" key="1">
    <citation type="submission" date="2020-08" db="EMBL/GenBank/DDBJ databases">
        <title>Sequencing the genomes of 1000 actinobacteria strains.</title>
        <authorList>
            <person name="Klenk H.-P."/>
        </authorList>
    </citation>
    <scope>NUCLEOTIDE SEQUENCE [LARGE SCALE GENOMIC DNA]</scope>
    <source>
        <strain evidence="1 2">DSM 44320</strain>
    </source>
</reference>
<evidence type="ECO:0000313" key="2">
    <source>
        <dbReference type="Proteomes" id="UP000579945"/>
    </source>
</evidence>
<keyword evidence="2" id="KW-1185">Reference proteome</keyword>
<dbReference type="EMBL" id="JACIBV010000001">
    <property type="protein sequence ID" value="MBB3724454.1"/>
    <property type="molecule type" value="Genomic_DNA"/>
</dbReference>
<gene>
    <name evidence="1" type="ORF">FHR33_000314</name>
</gene>
<dbReference type="GeneID" id="95386965"/>
<accession>A0A7W5UWU1</accession>
<dbReference type="AlphaFoldDB" id="A0A7W5UWU1"/>
<dbReference type="RefSeq" id="WP_183642446.1">
    <property type="nucleotide sequence ID" value="NZ_JACIBV010000001.1"/>
</dbReference>